<reference evidence="2 3" key="1">
    <citation type="submission" date="2017-09" db="EMBL/GenBank/DDBJ databases">
        <title>Depth-based differentiation of microbial function through sediment-hosted aquifers and enrichment of novel symbionts in the deep terrestrial subsurface.</title>
        <authorList>
            <person name="Probst A.J."/>
            <person name="Ladd B."/>
            <person name="Jarett J.K."/>
            <person name="Geller-Mcgrath D.E."/>
            <person name="Sieber C.M."/>
            <person name="Emerson J.B."/>
            <person name="Anantharaman K."/>
            <person name="Thomas B.C."/>
            <person name="Malmstrom R."/>
            <person name="Stieglmeier M."/>
            <person name="Klingl A."/>
            <person name="Woyke T."/>
            <person name="Ryan C.M."/>
            <person name="Banfield J.F."/>
        </authorList>
    </citation>
    <scope>NUCLEOTIDE SEQUENCE [LARGE SCALE GENOMIC DNA]</scope>
    <source>
        <strain evidence="2">CG10_big_fil_rev_8_21_14_0_10_50_16</strain>
    </source>
</reference>
<proteinExistence type="predicted"/>
<dbReference type="AlphaFoldDB" id="A0A2H0RL97"/>
<comment type="caution">
    <text evidence="2">The sequence shown here is derived from an EMBL/GenBank/DDBJ whole genome shotgun (WGS) entry which is preliminary data.</text>
</comment>
<feature type="transmembrane region" description="Helical" evidence="1">
    <location>
        <begin position="100"/>
        <end position="120"/>
    </location>
</feature>
<keyword evidence="1" id="KW-1133">Transmembrane helix</keyword>
<name>A0A2H0RL97_9BACT</name>
<dbReference type="EMBL" id="PCYM01000010">
    <property type="protein sequence ID" value="PIR47273.1"/>
    <property type="molecule type" value="Genomic_DNA"/>
</dbReference>
<protein>
    <recommendedName>
        <fullName evidence="4">Polymerase nucleotidyl transferase domain-containing protein</fullName>
    </recommendedName>
</protein>
<organism evidence="2 3">
    <name type="scientific">Candidatus Uhrbacteria bacterium CG10_big_fil_rev_8_21_14_0_10_50_16</name>
    <dbReference type="NCBI Taxonomy" id="1975039"/>
    <lineage>
        <taxon>Bacteria</taxon>
        <taxon>Candidatus Uhriibacteriota</taxon>
    </lineage>
</organism>
<dbReference type="Proteomes" id="UP000230084">
    <property type="component" value="Unassembled WGS sequence"/>
</dbReference>
<keyword evidence="1" id="KW-0472">Membrane</keyword>
<feature type="transmembrane region" description="Helical" evidence="1">
    <location>
        <begin position="132"/>
        <end position="154"/>
    </location>
</feature>
<keyword evidence="1" id="KW-0812">Transmembrane</keyword>
<accession>A0A2H0RL97</accession>
<evidence type="ECO:0008006" key="4">
    <source>
        <dbReference type="Google" id="ProtNLM"/>
    </source>
</evidence>
<evidence type="ECO:0000256" key="1">
    <source>
        <dbReference type="SAM" id="Phobius"/>
    </source>
</evidence>
<sequence>MSLTVGQPQEAILRDILRTVAFFTLRGQAVTPTDCWRWLYCPTLSWTLGEVIVAVRYACERSLLSLENGRVVLVGEEAVFATQQTQFSDANIKWRIARRVAWWAALIPGVRLVAVGNTLAWEATRSESDIDLFVITRSGCVWFVRFLCVVPLMIRRARPGVRRQHPIDFTFFVDQTRLDLSRLRIHPDDPYLAYWLTSLVPLVDDGVFAEFWEANAWARETLPNATPVRVAWYRRVKNGQAMGQWVYWIVQITGLMSIMNGLAKRLSERRFPEAIRTKMNHSTDVVVNDTMLKFHVADQRRQIVNAWNQRCQSYELLP</sequence>
<evidence type="ECO:0000313" key="2">
    <source>
        <dbReference type="EMBL" id="PIR47273.1"/>
    </source>
</evidence>
<gene>
    <name evidence="2" type="ORF">COV06_04285</name>
</gene>
<feature type="transmembrane region" description="Helical" evidence="1">
    <location>
        <begin position="245"/>
        <end position="263"/>
    </location>
</feature>
<evidence type="ECO:0000313" key="3">
    <source>
        <dbReference type="Proteomes" id="UP000230084"/>
    </source>
</evidence>